<sequence length="332" mass="36672">MASEIGREEVVRLLIEQGAEVNGEYNESALHLASNKGHEKVVRLFIEAGVDLDARCTWGNTALYKACSEGHSTVARLLLEKGAALNAQGTYHGTPLQAAAAKGHETTVRLLLNMGADINALNSYYITRGLTEEDWHDSNGPYANALEAAIFEERTNIVKLLLENGARIDYNMQLRPLGLYGSLLHRALYKGKENIVITLLEKWVDMHSYGGKYGSLLQAAAYLGHYKAVRFLIKHGADVNVQGGQYGPPLKAAWMGRHRMLANDVPNSEAISEELHVAASEGYTALVQLLKRQNINLEEERNKECITKFVDFVWIHLALVKNGADVHVLDGL</sequence>
<evidence type="ECO:0000313" key="5">
    <source>
        <dbReference type="Proteomes" id="UP001221757"/>
    </source>
</evidence>
<dbReference type="GO" id="GO:0005737">
    <property type="term" value="C:cytoplasm"/>
    <property type="evidence" value="ECO:0007669"/>
    <property type="project" value="TreeGrafter"/>
</dbReference>
<keyword evidence="1" id="KW-0677">Repeat</keyword>
<dbReference type="PROSITE" id="PS50297">
    <property type="entry name" value="ANK_REP_REGION"/>
    <property type="match status" value="5"/>
</dbReference>
<evidence type="ECO:0000256" key="3">
    <source>
        <dbReference type="PROSITE-ProRule" id="PRU00023"/>
    </source>
</evidence>
<dbReference type="Gene3D" id="1.25.40.20">
    <property type="entry name" value="Ankyrin repeat-containing domain"/>
    <property type="match status" value="3"/>
</dbReference>
<evidence type="ECO:0000256" key="1">
    <source>
        <dbReference type="ARBA" id="ARBA00022737"/>
    </source>
</evidence>
<name>A0AAD7DM16_MYCRO</name>
<dbReference type="InterPro" id="IPR036770">
    <property type="entry name" value="Ankyrin_rpt-contain_sf"/>
</dbReference>
<dbReference type="SUPFAM" id="SSF48403">
    <property type="entry name" value="Ankyrin repeat"/>
    <property type="match status" value="1"/>
</dbReference>
<dbReference type="InterPro" id="IPR002110">
    <property type="entry name" value="Ankyrin_rpt"/>
</dbReference>
<accession>A0AAD7DM16</accession>
<proteinExistence type="predicted"/>
<keyword evidence="2 3" id="KW-0040">ANK repeat</keyword>
<evidence type="ECO:0000313" key="4">
    <source>
        <dbReference type="EMBL" id="KAJ7694444.1"/>
    </source>
</evidence>
<dbReference type="Pfam" id="PF12796">
    <property type="entry name" value="Ank_2"/>
    <property type="match status" value="2"/>
</dbReference>
<feature type="repeat" description="ANK" evidence="3">
    <location>
        <begin position="212"/>
        <end position="244"/>
    </location>
</feature>
<feature type="repeat" description="ANK" evidence="3">
    <location>
        <begin position="1"/>
        <end position="26"/>
    </location>
</feature>
<keyword evidence="5" id="KW-1185">Reference proteome</keyword>
<comment type="caution">
    <text evidence="4">The sequence shown here is derived from an EMBL/GenBank/DDBJ whole genome shotgun (WGS) entry which is preliminary data.</text>
</comment>
<feature type="repeat" description="ANK" evidence="3">
    <location>
        <begin position="91"/>
        <end position="123"/>
    </location>
</feature>
<dbReference type="Proteomes" id="UP001221757">
    <property type="component" value="Unassembled WGS sequence"/>
</dbReference>
<dbReference type="PROSITE" id="PS50088">
    <property type="entry name" value="ANK_REPEAT"/>
    <property type="match status" value="5"/>
</dbReference>
<gene>
    <name evidence="4" type="ORF">B0H17DRAFT_1057624</name>
</gene>
<organism evidence="4 5">
    <name type="scientific">Mycena rosella</name>
    <name type="common">Pink bonnet</name>
    <name type="synonym">Agaricus rosellus</name>
    <dbReference type="NCBI Taxonomy" id="1033263"/>
    <lineage>
        <taxon>Eukaryota</taxon>
        <taxon>Fungi</taxon>
        <taxon>Dikarya</taxon>
        <taxon>Basidiomycota</taxon>
        <taxon>Agaricomycotina</taxon>
        <taxon>Agaricomycetes</taxon>
        <taxon>Agaricomycetidae</taxon>
        <taxon>Agaricales</taxon>
        <taxon>Marasmiineae</taxon>
        <taxon>Mycenaceae</taxon>
        <taxon>Mycena</taxon>
    </lineage>
</organism>
<reference evidence="4" key="1">
    <citation type="submission" date="2023-03" db="EMBL/GenBank/DDBJ databases">
        <title>Massive genome expansion in bonnet fungi (Mycena s.s.) driven by repeated elements and novel gene families across ecological guilds.</title>
        <authorList>
            <consortium name="Lawrence Berkeley National Laboratory"/>
            <person name="Harder C.B."/>
            <person name="Miyauchi S."/>
            <person name="Viragh M."/>
            <person name="Kuo A."/>
            <person name="Thoen E."/>
            <person name="Andreopoulos B."/>
            <person name="Lu D."/>
            <person name="Skrede I."/>
            <person name="Drula E."/>
            <person name="Henrissat B."/>
            <person name="Morin E."/>
            <person name="Kohler A."/>
            <person name="Barry K."/>
            <person name="LaButti K."/>
            <person name="Morin E."/>
            <person name="Salamov A."/>
            <person name="Lipzen A."/>
            <person name="Mereny Z."/>
            <person name="Hegedus B."/>
            <person name="Baldrian P."/>
            <person name="Stursova M."/>
            <person name="Weitz H."/>
            <person name="Taylor A."/>
            <person name="Grigoriev I.V."/>
            <person name="Nagy L.G."/>
            <person name="Martin F."/>
            <person name="Kauserud H."/>
        </authorList>
    </citation>
    <scope>NUCLEOTIDE SEQUENCE</scope>
    <source>
        <strain evidence="4">CBHHK067</strain>
    </source>
</reference>
<dbReference type="SMART" id="SM00248">
    <property type="entry name" value="ANK"/>
    <property type="match status" value="7"/>
</dbReference>
<protein>
    <submittedName>
        <fullName evidence="4">Ankyrin repeat-containing domain protein</fullName>
    </submittedName>
</protein>
<dbReference type="AlphaFoldDB" id="A0AAD7DM16"/>
<dbReference type="PANTHER" id="PTHR24198:SF165">
    <property type="entry name" value="ANKYRIN REPEAT-CONTAINING PROTEIN-RELATED"/>
    <property type="match status" value="1"/>
</dbReference>
<dbReference type="EMBL" id="JARKIE010000042">
    <property type="protein sequence ID" value="KAJ7694444.1"/>
    <property type="molecule type" value="Genomic_DNA"/>
</dbReference>
<evidence type="ECO:0000256" key="2">
    <source>
        <dbReference type="ARBA" id="ARBA00023043"/>
    </source>
</evidence>
<feature type="repeat" description="ANK" evidence="3">
    <location>
        <begin position="58"/>
        <end position="90"/>
    </location>
</feature>
<dbReference type="PANTHER" id="PTHR24198">
    <property type="entry name" value="ANKYRIN REPEAT AND PROTEIN KINASE DOMAIN-CONTAINING PROTEIN"/>
    <property type="match status" value="1"/>
</dbReference>
<dbReference type="PRINTS" id="PR01415">
    <property type="entry name" value="ANKYRIN"/>
</dbReference>
<feature type="repeat" description="ANK" evidence="3">
    <location>
        <begin position="25"/>
        <end position="57"/>
    </location>
</feature>